<organism evidence="3 4">
    <name type="scientific">Methylosinus trichosporium (strain ATCC 35070 / NCIMB 11131 / UNIQEM 75 / OB3b)</name>
    <dbReference type="NCBI Taxonomy" id="595536"/>
    <lineage>
        <taxon>Bacteria</taxon>
        <taxon>Pseudomonadati</taxon>
        <taxon>Pseudomonadota</taxon>
        <taxon>Alphaproteobacteria</taxon>
        <taxon>Hyphomicrobiales</taxon>
        <taxon>Methylocystaceae</taxon>
        <taxon>Methylosinus</taxon>
    </lineage>
</organism>
<dbReference type="AlphaFoldDB" id="A0A2D2D3N7"/>
<evidence type="ECO:0000259" key="2">
    <source>
        <dbReference type="Pfam" id="PF00652"/>
    </source>
</evidence>
<name>A0A2D2D3N7_METT3</name>
<dbReference type="InterPro" id="IPR035992">
    <property type="entry name" value="Ricin_B-like_lectins"/>
</dbReference>
<dbReference type="EMBL" id="CP023737">
    <property type="protein sequence ID" value="ATQ69620.1"/>
    <property type="molecule type" value="Genomic_DNA"/>
</dbReference>
<reference evidence="4" key="1">
    <citation type="submission" date="2017-10" db="EMBL/GenBank/DDBJ databases">
        <title>Completed PacBio SMRT sequence of Methylosinus trichosporium OB3b reveals presence of a third large plasmid.</title>
        <authorList>
            <person name="Charles T.C."/>
            <person name="Lynch M.D.J."/>
            <person name="Heil J.R."/>
            <person name="Cheng J."/>
        </authorList>
    </citation>
    <scope>NUCLEOTIDE SEQUENCE [LARGE SCALE GENOMIC DNA]</scope>
    <source>
        <strain evidence="4">OB3b</strain>
    </source>
</reference>
<evidence type="ECO:0000256" key="1">
    <source>
        <dbReference type="SAM" id="SignalP"/>
    </source>
</evidence>
<dbReference type="KEGG" id="mtw:CQW49_18310"/>
<feature type="signal peptide" evidence="1">
    <location>
        <begin position="1"/>
        <end position="38"/>
    </location>
</feature>
<keyword evidence="4" id="KW-1185">Reference proteome</keyword>
<dbReference type="STRING" id="595536.GCA_000178815_01520"/>
<dbReference type="Pfam" id="PF00652">
    <property type="entry name" value="Ricin_B_lectin"/>
    <property type="match status" value="1"/>
</dbReference>
<dbReference type="InterPro" id="IPR000772">
    <property type="entry name" value="Ricin_B_lectin"/>
</dbReference>
<protein>
    <recommendedName>
        <fullName evidence="2">Ricin B lectin domain-containing protein</fullName>
    </recommendedName>
</protein>
<keyword evidence="1" id="KW-0732">Signal</keyword>
<evidence type="ECO:0000313" key="3">
    <source>
        <dbReference type="EMBL" id="ATQ69620.1"/>
    </source>
</evidence>
<sequence>MLRSMPETDSRGRNSRRSLPAMGRIAMGVFLLSGPALAQEQAGDAKFCSEYAETAATAAEDAITRNPACLDYGSGVHGDRAMHVEWCARTARDKVEGAAVHIRRLASRCTKGALVTPTEYGGYDIAGGEQFERPYGQARQWQVKAAFSGRTFMYCVAETGVNERPVRLGFDLAMPGESGQWQLAVPVKAKKDWQGRLEIDGAEPAGRAGADVSGTAVDAWTIAWLNMGHVDALRKGHAAVLGVGKADYDFSLEGVAAAITKIEECRSRKGAGASAAAPSRPIAQAAPPQDSAVVNAPVTFAPLAKPGLCVRHPGGSGPGSSELELSRCDAPKGVIFLLEDRGGPIRLSDRTDSCASVNRLPAPPENVMIIPCRNSTDRWRYDERSRQIRNGDNYCWTVEGRAFRAGAKIIGEPCRPNAPEQQFERQF</sequence>
<accession>A0A2D2D3N7</accession>
<evidence type="ECO:0000313" key="4">
    <source>
        <dbReference type="Proteomes" id="UP000230709"/>
    </source>
</evidence>
<dbReference type="SUPFAM" id="SSF50370">
    <property type="entry name" value="Ricin B-like lectins"/>
    <property type="match status" value="1"/>
</dbReference>
<feature type="domain" description="Ricin B lectin" evidence="2">
    <location>
        <begin position="305"/>
        <end position="423"/>
    </location>
</feature>
<dbReference type="Gene3D" id="2.80.10.50">
    <property type="match status" value="1"/>
</dbReference>
<proteinExistence type="predicted"/>
<feature type="chain" id="PRO_5013864303" description="Ricin B lectin domain-containing protein" evidence="1">
    <location>
        <begin position="39"/>
        <end position="427"/>
    </location>
</feature>
<gene>
    <name evidence="3" type="ORF">CQW49_18310</name>
</gene>
<dbReference type="RefSeq" id="WP_003613739.1">
    <property type="nucleotide sequence ID" value="NZ_ADVE02000001.1"/>
</dbReference>
<dbReference type="Proteomes" id="UP000230709">
    <property type="component" value="Chromosome"/>
</dbReference>